<sequence>MDWRERNHTSITANAVLEEEEKISSSEFLEITMNHESSIVLEPMEEEEEEEESEGSLFSIDIIKEDRVFVAVGKNDSSMAALLWSLKHAITPYSIVHLIHVFPVLQLVPSPLGGMLPKNQASPKMVEIYLAQQRDKRGKLLQKYIDACSTAKVSVETQLVESDFPAKAILRLIPTLNIRKLVLGSTKSSLRKAKSKRGTASQVLQNAPENCEIKIIYKGKEVIDQSVESTSSWDTNGNS</sequence>
<dbReference type="PANTHER" id="PTHR47382">
    <property type="entry name" value="U-BOX DOMAIN-CONTAINING PROTEIN 52-LIKE"/>
    <property type="match status" value="1"/>
</dbReference>
<dbReference type="InterPro" id="IPR014729">
    <property type="entry name" value="Rossmann-like_a/b/a_fold"/>
</dbReference>
<feature type="domain" description="UspA" evidence="1">
    <location>
        <begin position="66"/>
        <end position="208"/>
    </location>
</feature>
<dbReference type="OrthoDB" id="1654852at2759"/>
<keyword evidence="3" id="KW-1185">Reference proteome</keyword>
<dbReference type="AlphaFoldDB" id="A0A2P5BIK5"/>
<gene>
    <name evidence="2" type="ORF">PanWU01x14_235900</name>
</gene>
<organism evidence="2 3">
    <name type="scientific">Parasponia andersonii</name>
    <name type="common">Sponia andersonii</name>
    <dbReference type="NCBI Taxonomy" id="3476"/>
    <lineage>
        <taxon>Eukaryota</taxon>
        <taxon>Viridiplantae</taxon>
        <taxon>Streptophyta</taxon>
        <taxon>Embryophyta</taxon>
        <taxon>Tracheophyta</taxon>
        <taxon>Spermatophyta</taxon>
        <taxon>Magnoliopsida</taxon>
        <taxon>eudicotyledons</taxon>
        <taxon>Gunneridae</taxon>
        <taxon>Pentapetalae</taxon>
        <taxon>rosids</taxon>
        <taxon>fabids</taxon>
        <taxon>Rosales</taxon>
        <taxon>Cannabaceae</taxon>
        <taxon>Parasponia</taxon>
    </lineage>
</organism>
<evidence type="ECO:0000313" key="2">
    <source>
        <dbReference type="EMBL" id="PON48625.1"/>
    </source>
</evidence>
<accession>A0A2P5BIK5</accession>
<dbReference type="CDD" id="cd01989">
    <property type="entry name" value="USP_STK_Ubox_N"/>
    <property type="match status" value="1"/>
</dbReference>
<reference evidence="3" key="1">
    <citation type="submission" date="2016-06" db="EMBL/GenBank/DDBJ databases">
        <title>Parallel loss of symbiosis genes in relatives of nitrogen-fixing non-legume Parasponia.</title>
        <authorList>
            <person name="Van Velzen R."/>
            <person name="Holmer R."/>
            <person name="Bu F."/>
            <person name="Rutten L."/>
            <person name="Van Zeijl A."/>
            <person name="Liu W."/>
            <person name="Santuari L."/>
            <person name="Cao Q."/>
            <person name="Sharma T."/>
            <person name="Shen D."/>
            <person name="Roswanjaya Y."/>
            <person name="Wardhani T."/>
            <person name="Kalhor M.S."/>
            <person name="Jansen J."/>
            <person name="Van den Hoogen J."/>
            <person name="Gungor B."/>
            <person name="Hartog M."/>
            <person name="Hontelez J."/>
            <person name="Verver J."/>
            <person name="Yang W.-C."/>
            <person name="Schijlen E."/>
            <person name="Repin R."/>
            <person name="Schilthuizen M."/>
            <person name="Schranz E."/>
            <person name="Heidstra R."/>
            <person name="Miyata K."/>
            <person name="Fedorova E."/>
            <person name="Kohlen W."/>
            <person name="Bisseling T."/>
            <person name="Smit S."/>
            <person name="Geurts R."/>
        </authorList>
    </citation>
    <scope>NUCLEOTIDE SEQUENCE [LARGE SCALE GENOMIC DNA]</scope>
    <source>
        <strain evidence="3">cv. WU1-14</strain>
    </source>
</reference>
<proteinExistence type="predicted"/>
<dbReference type="Gene3D" id="3.40.50.620">
    <property type="entry name" value="HUPs"/>
    <property type="match status" value="1"/>
</dbReference>
<dbReference type="STRING" id="3476.A0A2P5BIK5"/>
<dbReference type="SUPFAM" id="SSF52402">
    <property type="entry name" value="Adenine nucleotide alpha hydrolases-like"/>
    <property type="match status" value="1"/>
</dbReference>
<name>A0A2P5BIK5_PARAD</name>
<protein>
    <submittedName>
        <fullName evidence="2">Universal stress protein</fullName>
    </submittedName>
</protein>
<dbReference type="PANTHER" id="PTHR47382:SF3">
    <property type="entry name" value="ADENINE NUCLEOTIDE ALPHA HYDROLASES-LIKE SUPERFAMILY PROTEIN"/>
    <property type="match status" value="1"/>
</dbReference>
<dbReference type="Pfam" id="PF00582">
    <property type="entry name" value="Usp"/>
    <property type="match status" value="1"/>
</dbReference>
<dbReference type="EMBL" id="JXTB01000273">
    <property type="protein sequence ID" value="PON48625.1"/>
    <property type="molecule type" value="Genomic_DNA"/>
</dbReference>
<dbReference type="Proteomes" id="UP000237105">
    <property type="component" value="Unassembled WGS sequence"/>
</dbReference>
<dbReference type="InterPro" id="IPR006016">
    <property type="entry name" value="UspA"/>
</dbReference>
<evidence type="ECO:0000313" key="3">
    <source>
        <dbReference type="Proteomes" id="UP000237105"/>
    </source>
</evidence>
<evidence type="ECO:0000259" key="1">
    <source>
        <dbReference type="Pfam" id="PF00582"/>
    </source>
</evidence>
<comment type="caution">
    <text evidence="2">The sequence shown here is derived from an EMBL/GenBank/DDBJ whole genome shotgun (WGS) entry which is preliminary data.</text>
</comment>